<evidence type="ECO:0000313" key="2">
    <source>
        <dbReference type="Proteomes" id="UP000515369"/>
    </source>
</evidence>
<evidence type="ECO:0000313" key="1">
    <source>
        <dbReference type="EMBL" id="QMW01555.1"/>
    </source>
</evidence>
<protein>
    <submittedName>
        <fullName evidence="1">Uncharacterized protein</fullName>
    </submittedName>
</protein>
<dbReference type="Proteomes" id="UP000515369">
    <property type="component" value="Chromosome"/>
</dbReference>
<dbReference type="KEGG" id="sfol:H3H32_26900"/>
<dbReference type="AlphaFoldDB" id="A0A7G5GRR3"/>
<dbReference type="EMBL" id="CP059732">
    <property type="protein sequence ID" value="QMW01555.1"/>
    <property type="molecule type" value="Genomic_DNA"/>
</dbReference>
<organism evidence="1 2">
    <name type="scientific">Spirosoma foliorum</name>
    <dbReference type="NCBI Taxonomy" id="2710596"/>
    <lineage>
        <taxon>Bacteria</taxon>
        <taxon>Pseudomonadati</taxon>
        <taxon>Bacteroidota</taxon>
        <taxon>Cytophagia</taxon>
        <taxon>Cytophagales</taxon>
        <taxon>Cytophagaceae</taxon>
        <taxon>Spirosoma</taxon>
    </lineage>
</organism>
<reference evidence="1 2" key="1">
    <citation type="submission" date="2020-07" db="EMBL/GenBank/DDBJ databases">
        <title>Spirosoma foliorum sp. nov., isolated from the leaves on the Nejang mountain Korea, Republic of.</title>
        <authorList>
            <person name="Ho H."/>
            <person name="Lee Y.-J."/>
            <person name="Nurcahyanto D.-A."/>
            <person name="Kim S.-G."/>
        </authorList>
    </citation>
    <scope>NUCLEOTIDE SEQUENCE [LARGE SCALE GENOMIC DNA]</scope>
    <source>
        <strain evidence="1 2">PL0136</strain>
    </source>
</reference>
<dbReference type="Pfam" id="PF19666">
    <property type="entry name" value="DUF6169"/>
    <property type="match status" value="1"/>
</dbReference>
<name>A0A7G5GRR3_9BACT</name>
<sequence>MNYEFDFMGGSENSYVFQTINRIVYEVKFIPTPYLFDEASPFASYVYEFSILVADNPTDLEPIFDERTSYTVAAIFTEFYEQNDELITIYICDSSDGRQLTRQRKFNYWFYFFVKDDFVKYDDIIRNIDGEKYPVALILKEQNPYKAQIIGEFIAIISGYNSDK</sequence>
<proteinExistence type="predicted"/>
<gene>
    <name evidence="1" type="ORF">H3H32_26900</name>
</gene>
<dbReference type="InterPro" id="IPR046167">
    <property type="entry name" value="DUF6169"/>
</dbReference>
<accession>A0A7G5GRR3</accession>
<keyword evidence="2" id="KW-1185">Reference proteome</keyword>
<dbReference type="RefSeq" id="WP_182458837.1">
    <property type="nucleotide sequence ID" value="NZ_CP059732.1"/>
</dbReference>